<feature type="coiled-coil region" evidence="6">
    <location>
        <begin position="315"/>
        <end position="376"/>
    </location>
</feature>
<evidence type="ECO:0000256" key="4">
    <source>
        <dbReference type="ARBA" id="ARBA00022837"/>
    </source>
</evidence>
<dbReference type="SMART" id="SM00150">
    <property type="entry name" value="SPEC"/>
    <property type="match status" value="4"/>
</dbReference>
<evidence type="ECO:0000256" key="2">
    <source>
        <dbReference type="ARBA" id="ARBA00022723"/>
    </source>
</evidence>
<dbReference type="GO" id="GO:0005509">
    <property type="term" value="F:calcium ion binding"/>
    <property type="evidence" value="ECO:0007669"/>
    <property type="project" value="InterPro"/>
</dbReference>
<feature type="domain" description="Calponin-homology (CH)" evidence="7">
    <location>
        <begin position="14"/>
        <end position="119"/>
    </location>
</feature>
<dbReference type="Gene3D" id="1.10.238.10">
    <property type="entry name" value="EF-hand"/>
    <property type="match status" value="2"/>
</dbReference>
<dbReference type="SUPFAM" id="SSF47473">
    <property type="entry name" value="EF-hand"/>
    <property type="match status" value="1"/>
</dbReference>
<accession>A0A8J4PT06</accession>
<comment type="similarity">
    <text evidence="1">Belongs to the alpha-actinin family.</text>
</comment>
<feature type="domain" description="Calponin-homology (CH)" evidence="7">
    <location>
        <begin position="128"/>
        <end position="234"/>
    </location>
</feature>
<dbReference type="GO" id="GO:0003779">
    <property type="term" value="F:actin binding"/>
    <property type="evidence" value="ECO:0007669"/>
    <property type="project" value="UniProtKB-KW"/>
</dbReference>
<dbReference type="EMBL" id="AJWJ01000214">
    <property type="protein sequence ID" value="KAF2073298.1"/>
    <property type="molecule type" value="Genomic_DNA"/>
</dbReference>
<keyword evidence="5" id="KW-0009">Actin-binding</keyword>
<dbReference type="InterPro" id="IPR001589">
    <property type="entry name" value="Actinin_actin-bd_CS"/>
</dbReference>
<evidence type="ECO:0000256" key="6">
    <source>
        <dbReference type="SAM" id="Coils"/>
    </source>
</evidence>
<dbReference type="InterPro" id="IPR018247">
    <property type="entry name" value="EF_Hand_1_Ca_BS"/>
</dbReference>
<dbReference type="OrthoDB" id="10017054at2759"/>
<dbReference type="InterPro" id="IPR014837">
    <property type="entry name" value="EF-hand_Ca_insen"/>
</dbReference>
<evidence type="ECO:0000259" key="7">
    <source>
        <dbReference type="PROSITE" id="PS50021"/>
    </source>
</evidence>
<dbReference type="PROSITE" id="PS50021">
    <property type="entry name" value="CH"/>
    <property type="match status" value="2"/>
</dbReference>
<dbReference type="Gene3D" id="1.10.418.10">
    <property type="entry name" value="Calponin-like domain"/>
    <property type="match status" value="2"/>
</dbReference>
<protein>
    <recommendedName>
        <fullName evidence="11">Actin binding protein</fullName>
    </recommendedName>
</protein>
<dbReference type="InterPro" id="IPR002048">
    <property type="entry name" value="EF_hand_dom"/>
</dbReference>
<gene>
    <name evidence="9" type="ORF">CYY_005397</name>
</gene>
<dbReference type="PROSITE" id="PS50222">
    <property type="entry name" value="EF_HAND_2"/>
    <property type="match status" value="2"/>
</dbReference>
<dbReference type="SMART" id="SM00054">
    <property type="entry name" value="EFh"/>
    <property type="match status" value="2"/>
</dbReference>
<dbReference type="Proteomes" id="UP000695562">
    <property type="component" value="Unassembled WGS sequence"/>
</dbReference>
<evidence type="ECO:0000259" key="8">
    <source>
        <dbReference type="PROSITE" id="PS50222"/>
    </source>
</evidence>
<dbReference type="AlphaFoldDB" id="A0A8J4PT06"/>
<dbReference type="Pfam" id="PF00307">
    <property type="entry name" value="CH"/>
    <property type="match status" value="2"/>
</dbReference>
<dbReference type="CDD" id="cd00051">
    <property type="entry name" value="EFh"/>
    <property type="match status" value="1"/>
</dbReference>
<dbReference type="FunFam" id="1.10.238.10:FF:000178">
    <property type="entry name" value="Calmodulin-2 A"/>
    <property type="match status" value="1"/>
</dbReference>
<dbReference type="CDD" id="cd00176">
    <property type="entry name" value="SPEC"/>
    <property type="match status" value="3"/>
</dbReference>
<keyword evidence="10" id="KW-1185">Reference proteome</keyword>
<dbReference type="InterPro" id="IPR002017">
    <property type="entry name" value="Spectrin_repeat"/>
</dbReference>
<evidence type="ECO:0000313" key="10">
    <source>
        <dbReference type="Proteomes" id="UP000695562"/>
    </source>
</evidence>
<dbReference type="CDD" id="cd21216">
    <property type="entry name" value="CH_ACTN_rpt2"/>
    <property type="match status" value="1"/>
</dbReference>
<evidence type="ECO:0000256" key="3">
    <source>
        <dbReference type="ARBA" id="ARBA00022737"/>
    </source>
</evidence>
<evidence type="ECO:0000313" key="9">
    <source>
        <dbReference type="EMBL" id="KAF2073298.1"/>
    </source>
</evidence>
<dbReference type="SMART" id="SM00033">
    <property type="entry name" value="CH"/>
    <property type="match status" value="2"/>
</dbReference>
<dbReference type="InterPro" id="IPR011992">
    <property type="entry name" value="EF-hand-dom_pair"/>
</dbReference>
<comment type="caution">
    <text evidence="9">The sequence shown here is derived from an EMBL/GenBank/DDBJ whole genome shotgun (WGS) entry which is preliminary data.</text>
</comment>
<dbReference type="PROSITE" id="PS00019">
    <property type="entry name" value="ACTININ_1"/>
    <property type="match status" value="1"/>
</dbReference>
<dbReference type="SUPFAM" id="SSF46966">
    <property type="entry name" value="Spectrin repeat"/>
    <property type="match status" value="4"/>
</dbReference>
<dbReference type="Pfam" id="PF00435">
    <property type="entry name" value="Spectrin"/>
    <property type="match status" value="3"/>
</dbReference>
<evidence type="ECO:0008006" key="11">
    <source>
        <dbReference type="Google" id="ProtNLM"/>
    </source>
</evidence>
<dbReference type="PROSITE" id="PS00020">
    <property type="entry name" value="ACTININ_2"/>
    <property type="match status" value="1"/>
</dbReference>
<dbReference type="PROSITE" id="PS00018">
    <property type="entry name" value="EF_HAND_1"/>
    <property type="match status" value="2"/>
</dbReference>
<dbReference type="FunFam" id="1.10.418.10:FF:000001">
    <property type="entry name" value="Actinin alpha 1"/>
    <property type="match status" value="1"/>
</dbReference>
<dbReference type="InterPro" id="IPR018159">
    <property type="entry name" value="Spectrin/alpha-actinin"/>
</dbReference>
<dbReference type="GO" id="GO:0043226">
    <property type="term" value="C:organelle"/>
    <property type="evidence" value="ECO:0007669"/>
    <property type="project" value="UniProtKB-ARBA"/>
</dbReference>
<dbReference type="InterPro" id="IPR001715">
    <property type="entry name" value="CH_dom"/>
</dbReference>
<proteinExistence type="inferred from homology"/>
<dbReference type="FunFam" id="1.10.418.10:FF:000036">
    <property type="entry name" value="Actinin alpha 1"/>
    <property type="match status" value="1"/>
</dbReference>
<keyword evidence="6" id="KW-0175">Coiled coil</keyword>
<dbReference type="PANTHER" id="PTHR11915">
    <property type="entry name" value="SPECTRIN/FILAMIN RELATED CYTOSKELETAL PROTEIN"/>
    <property type="match status" value="1"/>
</dbReference>
<organism evidence="9 10">
    <name type="scientific">Polysphondylium violaceum</name>
    <dbReference type="NCBI Taxonomy" id="133409"/>
    <lineage>
        <taxon>Eukaryota</taxon>
        <taxon>Amoebozoa</taxon>
        <taxon>Evosea</taxon>
        <taxon>Eumycetozoa</taxon>
        <taxon>Dictyostelia</taxon>
        <taxon>Dictyosteliales</taxon>
        <taxon>Dictyosteliaceae</taxon>
        <taxon>Polysphondylium</taxon>
    </lineage>
</organism>
<keyword evidence="2" id="KW-0479">Metal-binding</keyword>
<dbReference type="Pfam" id="PF08726">
    <property type="entry name" value="EFhand_Ca_insen"/>
    <property type="match status" value="1"/>
</dbReference>
<name>A0A8J4PT06_9MYCE</name>
<dbReference type="SMART" id="SM01184">
    <property type="entry name" value="efhand_Ca_insen"/>
    <property type="match status" value="1"/>
</dbReference>
<keyword evidence="4" id="KW-0106">Calcium</keyword>
<feature type="domain" description="EF-hand" evidence="8">
    <location>
        <begin position="757"/>
        <end position="792"/>
    </location>
</feature>
<evidence type="ECO:0000256" key="5">
    <source>
        <dbReference type="ARBA" id="ARBA00023203"/>
    </source>
</evidence>
<dbReference type="SUPFAM" id="SSF47576">
    <property type="entry name" value="Calponin-homology domain, CH-domain"/>
    <property type="match status" value="1"/>
</dbReference>
<feature type="domain" description="EF-hand" evidence="8">
    <location>
        <begin position="721"/>
        <end position="756"/>
    </location>
</feature>
<evidence type="ECO:0000256" key="1">
    <source>
        <dbReference type="ARBA" id="ARBA00010255"/>
    </source>
</evidence>
<sequence>MSSDKQLLDKAWERTQKKTFTAWCNSHLRKVGSSIETIETDFADGIKLSQLLEVISNDPVHKVNKAPKLRIHNIQNVNLCLKHIEDHQVKLIGIGAEELVDQNLKMTLGMIWTIILRFAIQDISLEELSAKEALLLWCQRKTEGYEKVKVSNFHTSFQDGLAFCALINKHRPDLIDYNSLNKDDKAGNLQLAFDIAEKELDIPKMLDVSDMLDVPKPDERSVMTYVAQYYHHFSASRKAENAGKQVSKVLDSYMTLEQTKFDYIKRATDLVEWINAKTQQLEGRDFGESIESVQNLMTAHKDYKNSEKPPKGQEVLELEAIYNSLQTKLRLMKREPFVAPQGLSPTEIDAVWSNLEKAEQEHAEALRNELKRQKKIAYLLQKYNRILKKLEGWVASKSNYLSSSDFGDSITAVQAKLKNLEAFEGEYSSLEGQSNTDLVSILDQLTELAYNGVAQLTERKDTFFNGQWSQVKQSADQYKASLLEELAKLQKIEDMLVDFAKRAAQLNIWIESADDQVNDPINADSVEVVNEIQAKFDAFVQEQAGQFAELESLAQLTQELRNLGRSENDYSVISYDDLSKKWNDLLAAIEERKASLCTELDTQTNNDALCQSFAEKANKVNEYTTTQNAVLSENNSSDPQEQLKNIQNVITSQQENKPILDELVSVQAQLDDAQVTDNRHTQLTLESIKMKWEKLATLSRKAEQVVQGEILAKQHTGVTAEELAEFKACYSHFDKDSDNKLNRLELSSCLKSLGEDLTDDQLSAVLAKIDKDGNGFVSFEEFVDYMISSRKGADNAESTKEAFKIMAEDKPFITEAQIRQSITDAKQVEYLLANMPKTDNGYDYNAFADTLYH</sequence>
<keyword evidence="3" id="KW-0677">Repeat</keyword>
<dbReference type="Gene3D" id="1.20.58.60">
    <property type="match status" value="3"/>
</dbReference>
<dbReference type="Pfam" id="PF13499">
    <property type="entry name" value="EF-hand_7"/>
    <property type="match status" value="1"/>
</dbReference>
<reference evidence="9" key="1">
    <citation type="submission" date="2020-01" db="EMBL/GenBank/DDBJ databases">
        <title>Development of genomics and gene disruption for Polysphondylium violaceum indicates a role for the polyketide synthase stlB in stalk morphogenesis.</title>
        <authorList>
            <person name="Narita B."/>
            <person name="Kawabe Y."/>
            <person name="Kin K."/>
            <person name="Saito T."/>
            <person name="Gibbs R."/>
            <person name="Kuspa A."/>
            <person name="Muzny D."/>
            <person name="Queller D."/>
            <person name="Richards S."/>
            <person name="Strassman J."/>
            <person name="Sucgang R."/>
            <person name="Worley K."/>
            <person name="Schaap P."/>
        </authorList>
    </citation>
    <scope>NUCLEOTIDE SEQUENCE</scope>
    <source>
        <strain evidence="9">QSvi11</strain>
    </source>
</reference>
<dbReference type="InterPro" id="IPR036872">
    <property type="entry name" value="CH_dom_sf"/>
</dbReference>
<dbReference type="CDD" id="cd21214">
    <property type="entry name" value="CH_ACTN_rpt1"/>
    <property type="match status" value="1"/>
</dbReference>